<keyword evidence="1" id="KW-0805">Transcription regulation</keyword>
<evidence type="ECO:0000256" key="2">
    <source>
        <dbReference type="ARBA" id="ARBA00023163"/>
    </source>
</evidence>
<dbReference type="RefSeq" id="WP_267623949.1">
    <property type="nucleotide sequence ID" value="NZ_JAODIW010000008.1"/>
</dbReference>
<dbReference type="PANTHER" id="PTHR34236">
    <property type="entry name" value="DIMETHYL SULFOXIDE REDUCTASE TRANSCRIPTIONAL ACTIVATOR"/>
    <property type="match status" value="1"/>
</dbReference>
<dbReference type="AlphaFoldDB" id="A0ABD5PCZ7"/>
<evidence type="ECO:0000259" key="3">
    <source>
        <dbReference type="Pfam" id="PF04967"/>
    </source>
</evidence>
<keyword evidence="5" id="KW-1185">Reference proteome</keyword>
<comment type="caution">
    <text evidence="4">The sequence shown here is derived from an EMBL/GenBank/DDBJ whole genome shotgun (WGS) entry which is preliminary data.</text>
</comment>
<dbReference type="Proteomes" id="UP001595921">
    <property type="component" value="Unassembled WGS sequence"/>
</dbReference>
<accession>A0ABD5PCZ7</accession>
<organism evidence="4 5">
    <name type="scientific">Halobium salinum</name>
    <dbReference type="NCBI Taxonomy" id="1364940"/>
    <lineage>
        <taxon>Archaea</taxon>
        <taxon>Methanobacteriati</taxon>
        <taxon>Methanobacteriota</taxon>
        <taxon>Stenosarchaea group</taxon>
        <taxon>Halobacteria</taxon>
        <taxon>Halobacteriales</taxon>
        <taxon>Haloferacaceae</taxon>
        <taxon>Halobium</taxon>
    </lineage>
</organism>
<keyword evidence="2" id="KW-0804">Transcription</keyword>
<dbReference type="SUPFAM" id="SSF88659">
    <property type="entry name" value="Sigma3 and sigma4 domains of RNA polymerase sigma factors"/>
    <property type="match status" value="1"/>
</dbReference>
<protein>
    <submittedName>
        <fullName evidence="4">Helix-turn-helix domain-containing protein</fullName>
    </submittedName>
</protein>
<dbReference type="InterPro" id="IPR007050">
    <property type="entry name" value="HTH_bacterioopsin"/>
</dbReference>
<proteinExistence type="predicted"/>
<name>A0ABD5PCZ7_9EURY</name>
<evidence type="ECO:0000313" key="5">
    <source>
        <dbReference type="Proteomes" id="UP001595921"/>
    </source>
</evidence>
<sequence length="248" mass="27338">MSVVATFELGLPLFRDTFESLPSVELKLEAVNCVMTEGDGDFQPEADEGPVGDDEGADGATVVYFYWVSGLDFEADPDAFDRVFEADPDVTDQRRLAALPDRQLYRFRLTDVGRRASLYDAAAAADAVALDFDATAERFRIRARFPDCGALTDFRAAAAEREVRFSLDRLVNEDGTPGTDPLLTAKQREALVDAWEAGYFDTPRRVTLGDIATGLDVSDQAVSQRLRRAVATLVETTVVDEPRTDRAR</sequence>
<reference evidence="4 5" key="1">
    <citation type="journal article" date="2019" name="Int. J. Syst. Evol. Microbiol.">
        <title>The Global Catalogue of Microorganisms (GCM) 10K type strain sequencing project: providing services to taxonomists for standard genome sequencing and annotation.</title>
        <authorList>
            <consortium name="The Broad Institute Genomics Platform"/>
            <consortium name="The Broad Institute Genome Sequencing Center for Infectious Disease"/>
            <person name="Wu L."/>
            <person name="Ma J."/>
        </authorList>
    </citation>
    <scope>NUCLEOTIDE SEQUENCE [LARGE SCALE GENOMIC DNA]</scope>
    <source>
        <strain evidence="4 5">CGMCC 1.12553</strain>
    </source>
</reference>
<dbReference type="EMBL" id="JBHSDS010000006">
    <property type="protein sequence ID" value="MFC4358354.1"/>
    <property type="molecule type" value="Genomic_DNA"/>
</dbReference>
<feature type="domain" description="HTH bat-type" evidence="3">
    <location>
        <begin position="183"/>
        <end position="234"/>
    </location>
</feature>
<gene>
    <name evidence="4" type="ORF">ACFO0N_10390</name>
</gene>
<evidence type="ECO:0000256" key="1">
    <source>
        <dbReference type="ARBA" id="ARBA00023015"/>
    </source>
</evidence>
<dbReference type="InterPro" id="IPR013324">
    <property type="entry name" value="RNA_pol_sigma_r3/r4-like"/>
</dbReference>
<evidence type="ECO:0000313" key="4">
    <source>
        <dbReference type="EMBL" id="MFC4358354.1"/>
    </source>
</evidence>
<dbReference type="Pfam" id="PF04967">
    <property type="entry name" value="HTH_10"/>
    <property type="match status" value="1"/>
</dbReference>
<dbReference type="PANTHER" id="PTHR34236:SF1">
    <property type="entry name" value="DIMETHYL SULFOXIDE REDUCTASE TRANSCRIPTIONAL ACTIVATOR"/>
    <property type="match status" value="1"/>
</dbReference>